<dbReference type="Proteomes" id="UP000053257">
    <property type="component" value="Unassembled WGS sequence"/>
</dbReference>
<evidence type="ECO:0000259" key="1">
    <source>
        <dbReference type="Pfam" id="PF12697"/>
    </source>
</evidence>
<dbReference type="HOGENOM" id="CLU_032490_0_0_1"/>
<dbReference type="SUPFAM" id="SSF53474">
    <property type="entry name" value="alpha/beta-Hydrolases"/>
    <property type="match status" value="1"/>
</dbReference>
<dbReference type="InterPro" id="IPR029058">
    <property type="entry name" value="AB_hydrolase_fold"/>
</dbReference>
<organism evidence="2 3">
    <name type="scientific">Phlebiopsis gigantea (strain 11061_1 CR5-6)</name>
    <name type="common">White-rot fungus</name>
    <name type="synonym">Peniophora gigantea</name>
    <dbReference type="NCBI Taxonomy" id="745531"/>
    <lineage>
        <taxon>Eukaryota</taxon>
        <taxon>Fungi</taxon>
        <taxon>Dikarya</taxon>
        <taxon>Basidiomycota</taxon>
        <taxon>Agaricomycotina</taxon>
        <taxon>Agaricomycetes</taxon>
        <taxon>Polyporales</taxon>
        <taxon>Phanerochaetaceae</taxon>
        <taxon>Phlebiopsis</taxon>
    </lineage>
</organism>
<dbReference type="InterPro" id="IPR000073">
    <property type="entry name" value="AB_hydrolase_1"/>
</dbReference>
<sequence length="350" mass="39088">MPDQRSPRELQKQTYVFDPRPRSPYRIAVNRYWDPGQHSTDPDALTLVFAHGIGSHKELWEPTLAHLYALAACAGVKLRDAWALDAPNHGDSAVLNDCVLERFINFPAWEDYARSIHLLLAGQGSGVDVDFAARRLVGVGHSLGAITLMLSTTYMPDIKFHSVVLAEPMIVRRPRAGELDFDIVDAAIKRKDTWPTREAALRYFQSSISCRGWDAEILEKYAEHGLRELPTAMYPDKTSGVTLKCHKLQQAATLSERQTNIRAYDYLASFCQLQPVHAIFGAAPDFLPRAFREDQIAVAAKGLYVTVSDVDGAGHFVMQMQPKKLAEKIRDALVHDMSAQSKSCDVQAKL</sequence>
<proteinExistence type="predicted"/>
<protein>
    <recommendedName>
        <fullName evidence="1">AB hydrolase-1 domain-containing protein</fullName>
    </recommendedName>
</protein>
<dbReference type="AlphaFoldDB" id="A0A0C3S2D6"/>
<dbReference type="PANTHER" id="PTHR43194:SF2">
    <property type="entry name" value="PEROXISOMAL MEMBRANE PROTEIN LPX1"/>
    <property type="match status" value="1"/>
</dbReference>
<dbReference type="InterPro" id="IPR050228">
    <property type="entry name" value="Carboxylesterase_BioH"/>
</dbReference>
<gene>
    <name evidence="2" type="ORF">PHLGIDRAFT_110421</name>
</gene>
<dbReference type="EMBL" id="KN840601">
    <property type="protein sequence ID" value="KIP03772.1"/>
    <property type="molecule type" value="Genomic_DNA"/>
</dbReference>
<evidence type="ECO:0000313" key="3">
    <source>
        <dbReference type="Proteomes" id="UP000053257"/>
    </source>
</evidence>
<dbReference type="Gene3D" id="3.40.50.1820">
    <property type="entry name" value="alpha/beta hydrolase"/>
    <property type="match status" value="1"/>
</dbReference>
<evidence type="ECO:0000313" key="2">
    <source>
        <dbReference type="EMBL" id="KIP03772.1"/>
    </source>
</evidence>
<dbReference type="Pfam" id="PF12697">
    <property type="entry name" value="Abhydrolase_6"/>
    <property type="match status" value="1"/>
</dbReference>
<feature type="domain" description="AB hydrolase-1" evidence="1">
    <location>
        <begin position="47"/>
        <end position="327"/>
    </location>
</feature>
<reference evidence="2 3" key="1">
    <citation type="journal article" date="2014" name="PLoS Genet.">
        <title>Analysis of the Phlebiopsis gigantea genome, transcriptome and secretome provides insight into its pioneer colonization strategies of wood.</title>
        <authorList>
            <person name="Hori C."/>
            <person name="Ishida T."/>
            <person name="Igarashi K."/>
            <person name="Samejima M."/>
            <person name="Suzuki H."/>
            <person name="Master E."/>
            <person name="Ferreira P."/>
            <person name="Ruiz-Duenas F.J."/>
            <person name="Held B."/>
            <person name="Canessa P."/>
            <person name="Larrondo L.F."/>
            <person name="Schmoll M."/>
            <person name="Druzhinina I.S."/>
            <person name="Kubicek C.P."/>
            <person name="Gaskell J.A."/>
            <person name="Kersten P."/>
            <person name="St John F."/>
            <person name="Glasner J."/>
            <person name="Sabat G."/>
            <person name="Splinter BonDurant S."/>
            <person name="Syed K."/>
            <person name="Yadav J."/>
            <person name="Mgbeahuruike A.C."/>
            <person name="Kovalchuk A."/>
            <person name="Asiegbu F.O."/>
            <person name="Lackner G."/>
            <person name="Hoffmeister D."/>
            <person name="Rencoret J."/>
            <person name="Gutierrez A."/>
            <person name="Sun H."/>
            <person name="Lindquist E."/>
            <person name="Barry K."/>
            <person name="Riley R."/>
            <person name="Grigoriev I.V."/>
            <person name="Henrissat B."/>
            <person name="Kues U."/>
            <person name="Berka R.M."/>
            <person name="Martinez A.T."/>
            <person name="Covert S.F."/>
            <person name="Blanchette R.A."/>
            <person name="Cullen D."/>
        </authorList>
    </citation>
    <scope>NUCLEOTIDE SEQUENCE [LARGE SCALE GENOMIC DNA]</scope>
    <source>
        <strain evidence="2 3">11061_1 CR5-6</strain>
    </source>
</reference>
<dbReference type="STRING" id="745531.A0A0C3S2D6"/>
<name>A0A0C3S2D6_PHLG1</name>
<dbReference type="PANTHER" id="PTHR43194">
    <property type="entry name" value="HYDROLASE ALPHA/BETA FOLD FAMILY"/>
    <property type="match status" value="1"/>
</dbReference>
<dbReference type="OrthoDB" id="94039at2759"/>
<keyword evidence="3" id="KW-1185">Reference proteome</keyword>
<accession>A0A0C3S2D6</accession>